<feature type="compositionally biased region" description="Polar residues" evidence="4">
    <location>
        <begin position="260"/>
        <end position="270"/>
    </location>
</feature>
<dbReference type="GeneID" id="19269675"/>
<dbReference type="Gene3D" id="2.30.30.1020">
    <property type="entry name" value="CCR4-NOT complex subunit 2/3/5, C-terminal domain"/>
    <property type="match status" value="1"/>
</dbReference>
<dbReference type="InterPro" id="IPR040168">
    <property type="entry name" value="Not2/3/5"/>
</dbReference>
<comment type="similarity">
    <text evidence="1">Belongs to the CNOT2/3/5 family.</text>
</comment>
<dbReference type="AlphaFoldDB" id="W3XCA1"/>
<dbReference type="eggNOG" id="KOG2151">
    <property type="taxonomic scope" value="Eukaryota"/>
</dbReference>
<dbReference type="PANTHER" id="PTHR23326">
    <property type="entry name" value="CCR4 NOT-RELATED"/>
    <property type="match status" value="1"/>
</dbReference>
<dbReference type="Proteomes" id="UP000030651">
    <property type="component" value="Unassembled WGS sequence"/>
</dbReference>
<dbReference type="GO" id="GO:0006355">
    <property type="term" value="P:regulation of DNA-templated transcription"/>
    <property type="evidence" value="ECO:0007669"/>
    <property type="project" value="InterPro"/>
</dbReference>
<feature type="compositionally biased region" description="Low complexity" evidence="4">
    <location>
        <begin position="79"/>
        <end position="95"/>
    </location>
</feature>
<dbReference type="HOGENOM" id="CLU_032319_0_0_1"/>
<keyword evidence="7" id="KW-1185">Reference proteome</keyword>
<feature type="compositionally biased region" description="Low complexity" evidence="4">
    <location>
        <begin position="111"/>
        <end position="122"/>
    </location>
</feature>
<evidence type="ECO:0000259" key="5">
    <source>
        <dbReference type="Pfam" id="PF04153"/>
    </source>
</evidence>
<dbReference type="OMA" id="RGVYLLW"/>
<feature type="compositionally biased region" description="Polar residues" evidence="4">
    <location>
        <begin position="182"/>
        <end position="206"/>
    </location>
</feature>
<proteinExistence type="inferred from homology"/>
<feature type="compositionally biased region" description="Polar residues" evidence="4">
    <location>
        <begin position="59"/>
        <end position="70"/>
    </location>
</feature>
<organism evidence="6 7">
    <name type="scientific">Pestalotiopsis fici (strain W106-1 / CGMCC3.15140)</name>
    <dbReference type="NCBI Taxonomy" id="1229662"/>
    <lineage>
        <taxon>Eukaryota</taxon>
        <taxon>Fungi</taxon>
        <taxon>Dikarya</taxon>
        <taxon>Ascomycota</taxon>
        <taxon>Pezizomycotina</taxon>
        <taxon>Sordariomycetes</taxon>
        <taxon>Xylariomycetidae</taxon>
        <taxon>Amphisphaeriales</taxon>
        <taxon>Sporocadaceae</taxon>
        <taxon>Pestalotiopsis</taxon>
    </lineage>
</organism>
<feature type="compositionally biased region" description="Polar residues" evidence="4">
    <location>
        <begin position="16"/>
        <end position="32"/>
    </location>
</feature>
<dbReference type="GO" id="GO:0030015">
    <property type="term" value="C:CCR4-NOT core complex"/>
    <property type="evidence" value="ECO:0007669"/>
    <property type="project" value="InterPro"/>
</dbReference>
<dbReference type="InterPro" id="IPR007282">
    <property type="entry name" value="NOT2/3/5_C"/>
</dbReference>
<keyword evidence="3" id="KW-0804">Transcription</keyword>
<sequence length="480" mass="51395">MPSGFGGQQQPQQPGRTVSNRIPNGKLANNASGWAFGGNVPMSGAGLQNSARPLGGNLSFAQSLSGSQPATPLDLSEFPSLSNNPQNPSANQSSLWSTSGSRNVGPIQRNQSTPLSSQPSQPDDMFSSSARIASNQGSFRFGGQGNAGQASQPQPGSIDDFPPLNNSNGGFRNGNGEIGQERGSNLMSQLGFGAQSSPAPSISGNRAGNGLLSALSANTRSNDTRSPDAGAPGSSRGQDIRSAMSGHEPRQKPPGFRQDSVASPTSAQDTSEGRASLGAIGNEVPTAKDSDEKESQSPVTHDPLSGMSPVDKWGIKGLRTLMNNYSDYTSAVTGVDPNHFGLNLQSNEPISTQIYSLFNDTPPRPAIPNFKLPECYNVTNVQPLENKIQSFNEETLMWIFYSCPGDVKQQLAAAELNNRNWRWHKRLQIWLTKDDSMTPRSLSPQHEQGYYIVWDTSVWSKVRKELILVYAELETANSTA</sequence>
<dbReference type="OrthoDB" id="258627at2759"/>
<evidence type="ECO:0000256" key="2">
    <source>
        <dbReference type="ARBA" id="ARBA00023015"/>
    </source>
</evidence>
<dbReference type="InterPro" id="IPR038635">
    <property type="entry name" value="CCR4-NOT_su2/3/5_C_sf"/>
</dbReference>
<evidence type="ECO:0000256" key="1">
    <source>
        <dbReference type="ARBA" id="ARBA00007682"/>
    </source>
</evidence>
<evidence type="ECO:0000256" key="4">
    <source>
        <dbReference type="SAM" id="MobiDB-lite"/>
    </source>
</evidence>
<dbReference type="GO" id="GO:0000289">
    <property type="term" value="P:nuclear-transcribed mRNA poly(A) tail shortening"/>
    <property type="evidence" value="ECO:0007669"/>
    <property type="project" value="UniProtKB-ARBA"/>
</dbReference>
<name>W3XCA1_PESFW</name>
<dbReference type="KEGG" id="pfy:PFICI_04662"/>
<feature type="compositionally biased region" description="Polar residues" evidence="4">
    <location>
        <begin position="126"/>
        <end position="138"/>
    </location>
</feature>
<reference evidence="7" key="1">
    <citation type="journal article" date="2015" name="BMC Genomics">
        <title>Genomic and transcriptomic analysis of the endophytic fungus Pestalotiopsis fici reveals its lifestyle and high potential for synthesis of natural products.</title>
        <authorList>
            <person name="Wang X."/>
            <person name="Zhang X."/>
            <person name="Liu L."/>
            <person name="Xiang M."/>
            <person name="Wang W."/>
            <person name="Sun X."/>
            <person name="Che Y."/>
            <person name="Guo L."/>
            <person name="Liu G."/>
            <person name="Guo L."/>
            <person name="Wang C."/>
            <person name="Yin W.B."/>
            <person name="Stadler M."/>
            <person name="Zhang X."/>
            <person name="Liu X."/>
        </authorList>
    </citation>
    <scope>NUCLEOTIDE SEQUENCE [LARGE SCALE GENOMIC DNA]</scope>
    <source>
        <strain evidence="7">W106-1 / CGMCC3.15140</strain>
    </source>
</reference>
<dbReference type="Pfam" id="PF04153">
    <property type="entry name" value="NOT2_3_5_C"/>
    <property type="match status" value="1"/>
</dbReference>
<keyword evidence="2" id="KW-0805">Transcription regulation</keyword>
<feature type="region of interest" description="Disordered" evidence="4">
    <location>
        <begin position="1"/>
        <end position="310"/>
    </location>
</feature>
<evidence type="ECO:0000313" key="7">
    <source>
        <dbReference type="Proteomes" id="UP000030651"/>
    </source>
</evidence>
<feature type="compositionally biased region" description="Basic and acidic residues" evidence="4">
    <location>
        <begin position="286"/>
        <end position="295"/>
    </location>
</feature>
<protein>
    <recommendedName>
        <fullName evidence="5">NOT2/NOT3/NOT5 C-terminal domain-containing protein</fullName>
    </recommendedName>
</protein>
<gene>
    <name evidence="6" type="ORF">PFICI_04662</name>
</gene>
<dbReference type="EMBL" id="KI912111">
    <property type="protein sequence ID" value="ETS82786.1"/>
    <property type="molecule type" value="Genomic_DNA"/>
</dbReference>
<dbReference type="RefSeq" id="XP_007831434.1">
    <property type="nucleotide sequence ID" value="XM_007833243.1"/>
</dbReference>
<dbReference type="InParanoid" id="W3XCA1"/>
<feature type="domain" description="NOT2/NOT3/NOT5 C-terminal" evidence="5">
    <location>
        <begin position="353"/>
        <end position="473"/>
    </location>
</feature>
<evidence type="ECO:0000313" key="6">
    <source>
        <dbReference type="EMBL" id="ETS82786.1"/>
    </source>
</evidence>
<accession>W3XCA1</accession>
<dbReference type="STRING" id="1229662.W3XCA1"/>
<evidence type="ECO:0000256" key="3">
    <source>
        <dbReference type="ARBA" id="ARBA00023163"/>
    </source>
</evidence>